<evidence type="ECO:0000313" key="2">
    <source>
        <dbReference type="Proteomes" id="UP000789920"/>
    </source>
</evidence>
<evidence type="ECO:0000313" key="1">
    <source>
        <dbReference type="EMBL" id="CAG8774783.1"/>
    </source>
</evidence>
<name>A0ACA9R323_9GLOM</name>
<dbReference type="EMBL" id="CAJVQC010042218">
    <property type="protein sequence ID" value="CAG8774783.1"/>
    <property type="molecule type" value="Genomic_DNA"/>
</dbReference>
<organism evidence="1 2">
    <name type="scientific">Racocetra persica</name>
    <dbReference type="NCBI Taxonomy" id="160502"/>
    <lineage>
        <taxon>Eukaryota</taxon>
        <taxon>Fungi</taxon>
        <taxon>Fungi incertae sedis</taxon>
        <taxon>Mucoromycota</taxon>
        <taxon>Glomeromycotina</taxon>
        <taxon>Glomeromycetes</taxon>
        <taxon>Diversisporales</taxon>
        <taxon>Gigasporaceae</taxon>
        <taxon>Racocetra</taxon>
    </lineage>
</organism>
<protein>
    <submittedName>
        <fullName evidence="1">16985_t:CDS:1</fullName>
    </submittedName>
</protein>
<dbReference type="Proteomes" id="UP000789920">
    <property type="component" value="Unassembled WGS sequence"/>
</dbReference>
<feature type="non-terminal residue" evidence="1">
    <location>
        <position position="65"/>
    </location>
</feature>
<comment type="caution">
    <text evidence="1">The sequence shown here is derived from an EMBL/GenBank/DDBJ whole genome shotgun (WGS) entry which is preliminary data.</text>
</comment>
<feature type="non-terminal residue" evidence="1">
    <location>
        <position position="1"/>
    </location>
</feature>
<proteinExistence type="predicted"/>
<accession>A0ACA9R323</accession>
<keyword evidence="2" id="KW-1185">Reference proteome</keyword>
<gene>
    <name evidence="1" type="ORF">RPERSI_LOCUS16840</name>
</gene>
<sequence>LSQITTLLPIPSPTVSLNQSAVNVNTSDTTSLLNPRLYSVLIRNKTYPGTNCTYISTPQPEDNIS</sequence>
<reference evidence="1" key="1">
    <citation type="submission" date="2021-06" db="EMBL/GenBank/DDBJ databases">
        <authorList>
            <person name="Kallberg Y."/>
            <person name="Tangrot J."/>
            <person name="Rosling A."/>
        </authorList>
    </citation>
    <scope>NUCLEOTIDE SEQUENCE</scope>
    <source>
        <strain evidence="1">MA461A</strain>
    </source>
</reference>